<gene>
    <name evidence="1" type="ORF">LEP1GSC194_0096</name>
</gene>
<evidence type="ECO:0000313" key="1">
    <source>
        <dbReference type="EMBL" id="EMJ95680.1"/>
    </source>
</evidence>
<name>M6DAV9_9LEPT</name>
<dbReference type="AlphaFoldDB" id="M6DAV9"/>
<sequence length="60" mass="7326">MQILRFKKLLKIETPESARFPEKRSFLCRDPIRACPKNRQATYYVFKRTDKIGSLPYRYR</sequence>
<proteinExistence type="predicted"/>
<evidence type="ECO:0000313" key="2">
    <source>
        <dbReference type="Proteomes" id="UP000011988"/>
    </source>
</evidence>
<organism evidence="1 2">
    <name type="scientific">Leptospira alstonii serovar Sichuan str. 79601</name>
    <dbReference type="NCBI Taxonomy" id="1218565"/>
    <lineage>
        <taxon>Bacteria</taxon>
        <taxon>Pseudomonadati</taxon>
        <taxon>Spirochaetota</taxon>
        <taxon>Spirochaetia</taxon>
        <taxon>Leptospirales</taxon>
        <taxon>Leptospiraceae</taxon>
        <taxon>Leptospira</taxon>
    </lineage>
</organism>
<dbReference type="PATRIC" id="fig|1218565.3.peg.1730"/>
<protein>
    <submittedName>
        <fullName evidence="1">Uncharacterized protein</fullName>
    </submittedName>
</protein>
<reference evidence="1 2" key="1">
    <citation type="submission" date="2013-01" db="EMBL/GenBank/DDBJ databases">
        <authorList>
            <person name="Harkins D.M."/>
            <person name="Durkin A.S."/>
            <person name="Brinkac L.M."/>
            <person name="Haft D.H."/>
            <person name="Selengut J.D."/>
            <person name="Sanka R."/>
            <person name="DePew J."/>
            <person name="Purushe J."/>
            <person name="Galloway R.L."/>
            <person name="Vinetz J.M."/>
            <person name="Sutton G.G."/>
            <person name="Nierman W.C."/>
            <person name="Fouts D.E."/>
        </authorList>
    </citation>
    <scope>NUCLEOTIDE SEQUENCE [LARGE SCALE GENOMIC DNA]</scope>
    <source>
        <strain evidence="1 2">79601</strain>
    </source>
</reference>
<accession>M6DAV9</accession>
<dbReference type="EMBL" id="ANIK01000033">
    <property type="protein sequence ID" value="EMJ95680.1"/>
    <property type="molecule type" value="Genomic_DNA"/>
</dbReference>
<comment type="caution">
    <text evidence="1">The sequence shown here is derived from an EMBL/GenBank/DDBJ whole genome shotgun (WGS) entry which is preliminary data.</text>
</comment>
<dbReference type="Proteomes" id="UP000011988">
    <property type="component" value="Unassembled WGS sequence"/>
</dbReference>